<organism evidence="1">
    <name type="scientific">Rhizophora mucronata</name>
    <name type="common">Asiatic mangrove</name>
    <dbReference type="NCBI Taxonomy" id="61149"/>
    <lineage>
        <taxon>Eukaryota</taxon>
        <taxon>Viridiplantae</taxon>
        <taxon>Streptophyta</taxon>
        <taxon>Embryophyta</taxon>
        <taxon>Tracheophyta</taxon>
        <taxon>Spermatophyta</taxon>
        <taxon>Magnoliopsida</taxon>
        <taxon>eudicotyledons</taxon>
        <taxon>Gunneridae</taxon>
        <taxon>Pentapetalae</taxon>
        <taxon>rosids</taxon>
        <taxon>fabids</taxon>
        <taxon>Malpighiales</taxon>
        <taxon>Rhizophoraceae</taxon>
        <taxon>Rhizophora</taxon>
    </lineage>
</organism>
<reference evidence="1" key="1">
    <citation type="submission" date="2018-02" db="EMBL/GenBank/DDBJ databases">
        <title>Rhizophora mucronata_Transcriptome.</title>
        <authorList>
            <person name="Meera S.P."/>
            <person name="Sreeshan A."/>
            <person name="Augustine A."/>
        </authorList>
    </citation>
    <scope>NUCLEOTIDE SEQUENCE</scope>
    <source>
        <tissue evidence="1">Leaf</tissue>
    </source>
</reference>
<accession>A0A2P2IIJ1</accession>
<proteinExistence type="predicted"/>
<evidence type="ECO:0000313" key="1">
    <source>
        <dbReference type="EMBL" id="MBW80997.1"/>
    </source>
</evidence>
<protein>
    <submittedName>
        <fullName evidence="1">Uncharacterized protein</fullName>
    </submittedName>
</protein>
<dbReference type="AlphaFoldDB" id="A0A2P2IIJ1"/>
<dbReference type="EMBL" id="GGEC01000514">
    <property type="protein sequence ID" value="MBW80997.1"/>
    <property type="molecule type" value="Transcribed_RNA"/>
</dbReference>
<sequence length="96" mass="9507">MENNKLLNKYSTTANRKVANGLTNGEASEALPIGLFAGGNLGSEPVEGTTEVLGIVIPALCDRGVGAGAGANIESLVTEVGGAIRGGNCCGPGHRG</sequence>
<name>A0A2P2IIJ1_RHIMU</name>